<dbReference type="AlphaFoldDB" id="B6GA34"/>
<dbReference type="Proteomes" id="UP000003560">
    <property type="component" value="Unassembled WGS sequence"/>
</dbReference>
<protein>
    <submittedName>
        <fullName evidence="1">Uncharacterized protein</fullName>
    </submittedName>
</protein>
<keyword evidence="2" id="KW-1185">Reference proteome</keyword>
<dbReference type="HOGENOM" id="CLU_1861796_0_0_11"/>
<dbReference type="STRING" id="445975.COLSTE_00927"/>
<evidence type="ECO:0000313" key="1">
    <source>
        <dbReference type="EMBL" id="EEA90889.1"/>
    </source>
</evidence>
<proteinExistence type="predicted"/>
<organism evidence="1 2">
    <name type="scientific">Collinsella stercoris DSM 13279</name>
    <dbReference type="NCBI Taxonomy" id="445975"/>
    <lineage>
        <taxon>Bacteria</taxon>
        <taxon>Bacillati</taxon>
        <taxon>Actinomycetota</taxon>
        <taxon>Coriobacteriia</taxon>
        <taxon>Coriobacteriales</taxon>
        <taxon>Coriobacteriaceae</taxon>
        <taxon>Collinsella</taxon>
    </lineage>
</organism>
<name>B6GA34_9ACTN</name>
<sequence length="137" mass="16119">MRIKIVTTDKLVGIRAIIHDRIQIMGIVAHVDFDHQALRIVRHKGFFIAGETHIKPYSIRFNLFKELKISVGNTQFRKNTWIAIEHYFKAPVMSVSIHLKKVVFYFFSRVIHGQQRREEPSTPHLCRSVNILMNLLR</sequence>
<reference evidence="1 2" key="2">
    <citation type="submission" date="2008-10" db="EMBL/GenBank/DDBJ databases">
        <authorList>
            <person name="Fulton L."/>
            <person name="Clifton S."/>
            <person name="Fulton B."/>
            <person name="Xu J."/>
            <person name="Minx P."/>
            <person name="Pepin K.H."/>
            <person name="Johnson M."/>
            <person name="Thiruvilangam P."/>
            <person name="Bhonagiri V."/>
            <person name="Nash W.E."/>
            <person name="Mardis E.R."/>
            <person name="Wilson R.K."/>
        </authorList>
    </citation>
    <scope>NUCLEOTIDE SEQUENCE [LARGE SCALE GENOMIC DNA]</scope>
    <source>
        <strain evidence="1 2">DSM 13279</strain>
    </source>
</reference>
<accession>B6GA34</accession>
<dbReference type="EMBL" id="ABXJ01000055">
    <property type="protein sequence ID" value="EEA90889.1"/>
    <property type="molecule type" value="Genomic_DNA"/>
</dbReference>
<evidence type="ECO:0000313" key="2">
    <source>
        <dbReference type="Proteomes" id="UP000003560"/>
    </source>
</evidence>
<comment type="caution">
    <text evidence="1">The sequence shown here is derived from an EMBL/GenBank/DDBJ whole genome shotgun (WGS) entry which is preliminary data.</text>
</comment>
<gene>
    <name evidence="1" type="ORF">COLSTE_00927</name>
</gene>
<reference evidence="1 2" key="1">
    <citation type="submission" date="2008-10" db="EMBL/GenBank/DDBJ databases">
        <title>Draft genome sequence of Collinsella stercoris (DSM 13279).</title>
        <authorList>
            <person name="Sudarsanam P."/>
            <person name="Ley R."/>
            <person name="Guruge J."/>
            <person name="Turnbaugh P.J."/>
            <person name="Mahowald M."/>
            <person name="Liep D."/>
            <person name="Gordon J."/>
        </authorList>
    </citation>
    <scope>NUCLEOTIDE SEQUENCE [LARGE SCALE GENOMIC DNA]</scope>
    <source>
        <strain evidence="1 2">DSM 13279</strain>
    </source>
</reference>